<evidence type="ECO:0000313" key="3">
    <source>
        <dbReference type="Proteomes" id="UP000319210"/>
    </source>
</evidence>
<evidence type="ECO:0000313" key="2">
    <source>
        <dbReference type="EMBL" id="GEB54391.1"/>
    </source>
</evidence>
<evidence type="ECO:0000256" key="1">
    <source>
        <dbReference type="SAM" id="MobiDB-lite"/>
    </source>
</evidence>
<gene>
    <name evidence="2" type="ORF">SCA03_69420</name>
</gene>
<sequence length="285" mass="28085">MRSGKAPHMFTKRTHRTVLAGVSLLAAGMMVTACGDKDSADSGSGKSDAVSAQSSSGGSAGSGGSGGSTSGDKGGSQGTSGAGGGSAAGTETQAGKPGSKGYRGTVQGDLKYLAPGKFTLDSQGKTIGFFVREGVQVTGYGTLCGNPGEGVSCSVSQLESATKEQSVPVSVDLDGGTASKITERKPGTAGGDAKPAPKETTHSGEGTWVGSVEYLAPQKFTLKTSKGREEGFAVTADTRIAGHGEICGEGQNCTPAQLESATKSGGVGATVVLKNGVATSVVEAH</sequence>
<feature type="region of interest" description="Disordered" evidence="1">
    <location>
        <begin position="36"/>
        <end position="102"/>
    </location>
</feature>
<proteinExistence type="predicted"/>
<dbReference type="PROSITE" id="PS51257">
    <property type="entry name" value="PROKAR_LIPOPROTEIN"/>
    <property type="match status" value="1"/>
</dbReference>
<keyword evidence="3" id="KW-1185">Reference proteome</keyword>
<name>A0A4Y3R9K9_STRCI</name>
<keyword evidence="2" id="KW-0449">Lipoprotein</keyword>
<protein>
    <submittedName>
        <fullName evidence="2">Lipoprotein</fullName>
    </submittedName>
</protein>
<dbReference type="AlphaFoldDB" id="A0A4Y3R9K9"/>
<dbReference type="Proteomes" id="UP000319210">
    <property type="component" value="Unassembled WGS sequence"/>
</dbReference>
<dbReference type="EMBL" id="BJMM01000165">
    <property type="protein sequence ID" value="GEB54391.1"/>
    <property type="molecule type" value="Genomic_DNA"/>
</dbReference>
<accession>A0A4Y3R9K9</accession>
<feature type="compositionally biased region" description="Low complexity" evidence="1">
    <location>
        <begin position="41"/>
        <end position="57"/>
    </location>
</feature>
<comment type="caution">
    <text evidence="2">The sequence shown here is derived from an EMBL/GenBank/DDBJ whole genome shotgun (WGS) entry which is preliminary data.</text>
</comment>
<feature type="region of interest" description="Disordered" evidence="1">
    <location>
        <begin position="165"/>
        <end position="205"/>
    </location>
</feature>
<reference evidence="2 3" key="1">
    <citation type="submission" date="2019-06" db="EMBL/GenBank/DDBJ databases">
        <title>Whole genome shotgun sequence of Streptomyces cacaoi subsp. cacaoi NBRC 12748.</title>
        <authorList>
            <person name="Hosoyama A."/>
            <person name="Uohara A."/>
            <person name="Ohji S."/>
            <person name="Ichikawa N."/>
        </authorList>
    </citation>
    <scope>NUCLEOTIDE SEQUENCE [LARGE SCALE GENOMIC DNA]</scope>
    <source>
        <strain evidence="2 3">NBRC 12748</strain>
    </source>
</reference>
<feature type="compositionally biased region" description="Gly residues" evidence="1">
    <location>
        <begin position="58"/>
        <end position="87"/>
    </location>
</feature>
<organism evidence="2 3">
    <name type="scientific">Streptomyces cacaoi</name>
    <dbReference type="NCBI Taxonomy" id="1898"/>
    <lineage>
        <taxon>Bacteria</taxon>
        <taxon>Bacillati</taxon>
        <taxon>Actinomycetota</taxon>
        <taxon>Actinomycetes</taxon>
        <taxon>Kitasatosporales</taxon>
        <taxon>Streptomycetaceae</taxon>
        <taxon>Streptomyces</taxon>
    </lineage>
</organism>